<evidence type="ECO:0000313" key="1">
    <source>
        <dbReference type="EMBL" id="SVB46358.1"/>
    </source>
</evidence>
<organism evidence="1">
    <name type="scientific">marine metagenome</name>
    <dbReference type="NCBI Taxonomy" id="408172"/>
    <lineage>
        <taxon>unclassified sequences</taxon>
        <taxon>metagenomes</taxon>
        <taxon>ecological metagenomes</taxon>
    </lineage>
</organism>
<proteinExistence type="predicted"/>
<reference evidence="1" key="1">
    <citation type="submission" date="2018-05" db="EMBL/GenBank/DDBJ databases">
        <authorList>
            <person name="Lanie J.A."/>
            <person name="Ng W.-L."/>
            <person name="Kazmierczak K.M."/>
            <person name="Andrzejewski T.M."/>
            <person name="Davidsen T.M."/>
            <person name="Wayne K.J."/>
            <person name="Tettelin H."/>
            <person name="Glass J.I."/>
            <person name="Rusch D."/>
            <person name="Podicherti R."/>
            <person name="Tsui H.-C.T."/>
            <person name="Winkler M.E."/>
        </authorList>
    </citation>
    <scope>NUCLEOTIDE SEQUENCE</scope>
</reference>
<dbReference type="EMBL" id="UINC01042984">
    <property type="protein sequence ID" value="SVB46358.1"/>
    <property type="molecule type" value="Genomic_DNA"/>
</dbReference>
<sequence length="92" mass="10506">MGDDYARIYSAKNIAQFISRKRAVFNRAPVGTVFALLLPETDFSTGNNIKSFIEDTMVCDMPQRGGFPLEARFSSFCWKTYPSLIDECSRFF</sequence>
<dbReference type="AlphaFoldDB" id="A0A382E6R5"/>
<gene>
    <name evidence="1" type="ORF">METZ01_LOCUS199212</name>
</gene>
<accession>A0A382E6R5</accession>
<name>A0A382E6R5_9ZZZZ</name>
<protein>
    <submittedName>
        <fullName evidence="1">Uncharacterized protein</fullName>
    </submittedName>
</protein>